<evidence type="ECO:0008006" key="3">
    <source>
        <dbReference type="Google" id="ProtNLM"/>
    </source>
</evidence>
<name>A0A1H6H3V3_MAGFU</name>
<evidence type="ECO:0000313" key="2">
    <source>
        <dbReference type="Proteomes" id="UP000182983"/>
    </source>
</evidence>
<reference evidence="2" key="1">
    <citation type="submission" date="2016-10" db="EMBL/GenBank/DDBJ databases">
        <authorList>
            <person name="Varghese N."/>
            <person name="Submissions S."/>
        </authorList>
    </citation>
    <scope>NUCLEOTIDE SEQUENCE [LARGE SCALE GENOMIC DNA]</scope>
    <source>
        <strain evidence="2">DSM 13234</strain>
    </source>
</reference>
<proteinExistence type="predicted"/>
<organism evidence="1 2">
    <name type="scientific">Magnetospirillum fulvum</name>
    <name type="common">Rhodospirillum fulvum</name>
    <dbReference type="NCBI Taxonomy" id="1082"/>
    <lineage>
        <taxon>Bacteria</taxon>
        <taxon>Pseudomonadati</taxon>
        <taxon>Pseudomonadota</taxon>
        <taxon>Alphaproteobacteria</taxon>
        <taxon>Rhodospirillales</taxon>
        <taxon>Rhodospirillaceae</taxon>
        <taxon>Magnetospirillum</taxon>
    </lineage>
</organism>
<sequence>MAFNRIKGLLKEAKWFRPLRLANLERRLSRSLPDWTRLLSAADVEALHGPVTGRRVLIGTSVGMHLSINTLDSLLAVALVARGAQVEVLLCDGVLPACMACESNWFQGGVRFLESGPSELCRMCPTYAERMYRRLGIPVRRYSESLDDADRQEAEALSRQTPFAEIPRLVVDGIAIGEQAMAGTLRFFARSDLDDEPEGEAVLRRYVESAFLTARMARRLLAEGRYDVAVLHHGIYVPQGILAECARQSGTRVVTWNPAYRKRCFIFSHDDTYHHTLMNEPVEIWRHMPWSEGQDQGISDYLRSRWSGSRDWINFNAAPDQDFDAIATEFGLDRQRPIVALFTNVAWDAQLHYPANAFPTMLDWVKDTIAYFSTRPDLQLVIRIHPAEVTGALPSRQQLMPELAKAFPALAENIKVIPPANRASSHAIANQADAALIYGTKMGVELTSIGVPVIVAGEAWIRNKGVTLDACSREGYLTLLDSLPLGARMSADQVQQARRYAFHFFFRRMIPIEAVRPTKGWPPFVVDVRSLADLAPGVCRGLDVICRGILDGDAFIDPAERDFP</sequence>
<dbReference type="Proteomes" id="UP000182983">
    <property type="component" value="Unassembled WGS sequence"/>
</dbReference>
<dbReference type="SUPFAM" id="SSF53756">
    <property type="entry name" value="UDP-Glycosyltransferase/glycogen phosphorylase"/>
    <property type="match status" value="1"/>
</dbReference>
<dbReference type="EMBL" id="FNWO01000003">
    <property type="protein sequence ID" value="SEH30106.1"/>
    <property type="molecule type" value="Genomic_DNA"/>
</dbReference>
<evidence type="ECO:0000313" key="1">
    <source>
        <dbReference type="EMBL" id="SEH30106.1"/>
    </source>
</evidence>
<protein>
    <recommendedName>
        <fullName evidence="3">Capsule polysaccharide biosynthesis protein</fullName>
    </recommendedName>
</protein>
<dbReference type="AlphaFoldDB" id="A0A1H6H3V3"/>
<keyword evidence="2" id="KW-1185">Reference proteome</keyword>
<accession>A0A1H6H3V3</accession>
<gene>
    <name evidence="1" type="ORF">SAMN04244559_00864</name>
</gene>